<dbReference type="Gene3D" id="3.40.50.150">
    <property type="entry name" value="Vaccinia Virus protein VP39"/>
    <property type="match status" value="1"/>
</dbReference>
<proteinExistence type="predicted"/>
<keyword evidence="1" id="KW-0830">Ubiquinone</keyword>
<dbReference type="InterPro" id="IPR029063">
    <property type="entry name" value="SAM-dependent_MTases_sf"/>
</dbReference>
<accession>A0A5C5YYW0</accession>
<reference evidence="1 2" key="1">
    <citation type="submission" date="2019-02" db="EMBL/GenBank/DDBJ databases">
        <title>Deep-cultivation of Planctomycetes and their phenomic and genomic characterization uncovers novel biology.</title>
        <authorList>
            <person name="Wiegand S."/>
            <person name="Jogler M."/>
            <person name="Boedeker C."/>
            <person name="Pinto D."/>
            <person name="Vollmers J."/>
            <person name="Rivas-Marin E."/>
            <person name="Kohn T."/>
            <person name="Peeters S.H."/>
            <person name="Heuer A."/>
            <person name="Rast P."/>
            <person name="Oberbeckmann S."/>
            <person name="Bunk B."/>
            <person name="Jeske O."/>
            <person name="Meyerdierks A."/>
            <person name="Storesund J.E."/>
            <person name="Kallscheuer N."/>
            <person name="Luecker S."/>
            <person name="Lage O.M."/>
            <person name="Pohl T."/>
            <person name="Merkel B.J."/>
            <person name="Hornburger P."/>
            <person name="Mueller R.-W."/>
            <person name="Bruemmer F."/>
            <person name="Labrenz M."/>
            <person name="Spormann A.M."/>
            <person name="Op Den Camp H."/>
            <person name="Overmann J."/>
            <person name="Amann R."/>
            <person name="Jetten M.S.M."/>
            <person name="Mascher T."/>
            <person name="Medema M.H."/>
            <person name="Devos D.P."/>
            <person name="Kaster A.-K."/>
            <person name="Ovreas L."/>
            <person name="Rohde M."/>
            <person name="Galperin M.Y."/>
            <person name="Jogler C."/>
        </authorList>
    </citation>
    <scope>NUCLEOTIDE SEQUENCE [LARGE SCALE GENOMIC DNA]</scope>
    <source>
        <strain evidence="1 2">CA13</strain>
    </source>
</reference>
<keyword evidence="2" id="KW-1185">Reference proteome</keyword>
<sequence>MVTSTRTDESVTLRDISTRLGAKEAVLRDCLYAVLVRAVTDGTEHKSTHDKLSNPDLQLPTLSVLDIGCGRGELMQHLNAAGHTCVGVDVEPDCVELARQFGDTHLGGFDSLASLPLPESLDVVVSSHVLEHVDEPLTCLRQALALGAERYVFAVPNVLRSIRLVRAVTGSPRADHPTHVFGWTRPEFNALLERAGYEVIAWHQDRVTINPLSGKIGTQITRLLSPLETRLLPKLFPMLSSSLIVECRPGKGRQ</sequence>
<comment type="caution">
    <text evidence="1">The sequence shown here is derived from an EMBL/GenBank/DDBJ whole genome shotgun (WGS) entry which is preliminary data.</text>
</comment>
<keyword evidence="1" id="KW-0489">Methyltransferase</keyword>
<evidence type="ECO:0000313" key="1">
    <source>
        <dbReference type="EMBL" id="TWT80130.1"/>
    </source>
</evidence>
<evidence type="ECO:0000313" key="2">
    <source>
        <dbReference type="Proteomes" id="UP000315010"/>
    </source>
</evidence>
<dbReference type="PANTHER" id="PTHR43861">
    <property type="entry name" value="TRANS-ACONITATE 2-METHYLTRANSFERASE-RELATED"/>
    <property type="match status" value="1"/>
</dbReference>
<dbReference type="GO" id="GO:0008168">
    <property type="term" value="F:methyltransferase activity"/>
    <property type="evidence" value="ECO:0007669"/>
    <property type="project" value="UniProtKB-KW"/>
</dbReference>
<dbReference type="Pfam" id="PF13489">
    <property type="entry name" value="Methyltransf_23"/>
    <property type="match status" value="1"/>
</dbReference>
<dbReference type="EMBL" id="SJPJ01000001">
    <property type="protein sequence ID" value="TWT80130.1"/>
    <property type="molecule type" value="Genomic_DNA"/>
</dbReference>
<dbReference type="AlphaFoldDB" id="A0A5C5YYW0"/>
<protein>
    <submittedName>
        <fullName evidence="1">Bifunctional 3-demethylubiquinone-9 3-methyltransferase/ 2-octaprenyl-6-hydroxy phenol methylase</fullName>
    </submittedName>
</protein>
<dbReference type="GO" id="GO:0032259">
    <property type="term" value="P:methylation"/>
    <property type="evidence" value="ECO:0007669"/>
    <property type="project" value="UniProtKB-KW"/>
</dbReference>
<gene>
    <name evidence="1" type="ORF">CA13_15430</name>
</gene>
<name>A0A5C5YYW0_9BACT</name>
<dbReference type="SUPFAM" id="SSF53335">
    <property type="entry name" value="S-adenosyl-L-methionine-dependent methyltransferases"/>
    <property type="match status" value="1"/>
</dbReference>
<dbReference type="CDD" id="cd02440">
    <property type="entry name" value="AdoMet_MTases"/>
    <property type="match status" value="1"/>
</dbReference>
<dbReference type="Proteomes" id="UP000315010">
    <property type="component" value="Unassembled WGS sequence"/>
</dbReference>
<organism evidence="1 2">
    <name type="scientific">Novipirellula herctigrandis</name>
    <dbReference type="NCBI Taxonomy" id="2527986"/>
    <lineage>
        <taxon>Bacteria</taxon>
        <taxon>Pseudomonadati</taxon>
        <taxon>Planctomycetota</taxon>
        <taxon>Planctomycetia</taxon>
        <taxon>Pirellulales</taxon>
        <taxon>Pirellulaceae</taxon>
        <taxon>Novipirellula</taxon>
    </lineage>
</organism>
<keyword evidence="1" id="KW-0808">Transferase</keyword>